<evidence type="ECO:0000313" key="4">
    <source>
        <dbReference type="EMBL" id="ANZ68764.1"/>
    </source>
</evidence>
<organism evidence="4 5">
    <name type="scientific">Secundilactobacillus paracollinoides</name>
    <dbReference type="NCBI Taxonomy" id="240427"/>
    <lineage>
        <taxon>Bacteria</taxon>
        <taxon>Bacillati</taxon>
        <taxon>Bacillota</taxon>
        <taxon>Bacilli</taxon>
        <taxon>Lactobacillales</taxon>
        <taxon>Lactobacillaceae</taxon>
        <taxon>Secundilactobacillus</taxon>
    </lineage>
</organism>
<keyword evidence="1" id="KW-0175">Coiled coil</keyword>
<name>A0A1B2J394_9LACO</name>
<evidence type="ECO:0000313" key="5">
    <source>
        <dbReference type="Proteomes" id="UP000093267"/>
    </source>
</evidence>
<dbReference type="InterPro" id="IPR024463">
    <property type="entry name" value="Transposase_TnpC_homeodom"/>
</dbReference>
<dbReference type="PANTHER" id="PTHR33678">
    <property type="entry name" value="BLL1576 PROTEIN"/>
    <property type="match status" value="1"/>
</dbReference>
<evidence type="ECO:0000259" key="2">
    <source>
        <dbReference type="Pfam" id="PF03050"/>
    </source>
</evidence>
<accession>A0A1B2J394</accession>
<dbReference type="EMBL" id="CP014932">
    <property type="protein sequence ID" value="ANZ68764.1"/>
    <property type="molecule type" value="Genomic_DNA"/>
</dbReference>
<dbReference type="NCBIfam" id="NF033517">
    <property type="entry name" value="transpos_IS66"/>
    <property type="match status" value="1"/>
</dbReference>
<gene>
    <name evidence="4" type="ORF">AYR63_16690</name>
</gene>
<evidence type="ECO:0000256" key="1">
    <source>
        <dbReference type="SAM" id="Coils"/>
    </source>
</evidence>
<dbReference type="Pfam" id="PF13007">
    <property type="entry name" value="LZ_Tnp_IS66"/>
    <property type="match status" value="1"/>
</dbReference>
<feature type="domain" description="Transposase TnpC homeodomain" evidence="3">
    <location>
        <begin position="27"/>
        <end position="95"/>
    </location>
</feature>
<keyword evidence="4" id="KW-0614">Plasmid</keyword>
<protein>
    <submittedName>
        <fullName evidence="4">Uncharacterized protein</fullName>
    </submittedName>
</protein>
<sequence>MEIDELRKENAELRALVAKQAKQIELLQEQVNYLMSKLYGKSSEQTPEDGQTSLFEDDENGVFEQPESTGEQIETIIVRQKKRSNSKTKITKELPIKDEVIRLTDHNCDQCGTQYQIFKKKAGRKLHFKPAELYIVQQYKEIGKCQHCSESIDHYGDKLTSAQMPAVLIPNSLASADLVATIIDNKYKLALPLDRQRRSFKELGLAISEVTLCNWVITAAKRLTPLYQLLAKRLKGQTHLHGDETPIQVLRERGKTPTSKSYLWELRSAGLVNQPIVLFHYAPSRSEKVARYLYRGFHGTLVCDGYAGYNHLPVEIIRAGCWAHSRRKFIEAANGITGQTSISRQFVTLINQLFRIEKRVQGASNQERLAIRQEQSRAIVNQIFTLVEKTRAIEKSKLGRAIQYLTNQRSNLLVFLNDPQVALSNNVAERSIKTSVIGRKNWLFSTSQRGANANALFLSFFETAKANGINLRKYLIYLFKQLPKLGAFPKECQLEAYLPWTKYVQQSCTD</sequence>
<feature type="domain" description="Transposase IS66 central" evidence="2">
    <location>
        <begin position="172"/>
        <end position="452"/>
    </location>
</feature>
<proteinExistence type="predicted"/>
<dbReference type="PANTHER" id="PTHR33678:SF1">
    <property type="entry name" value="BLL1576 PROTEIN"/>
    <property type="match status" value="1"/>
</dbReference>
<dbReference type="InterPro" id="IPR004291">
    <property type="entry name" value="Transposase_IS66_central"/>
</dbReference>
<evidence type="ECO:0000259" key="3">
    <source>
        <dbReference type="Pfam" id="PF13007"/>
    </source>
</evidence>
<reference evidence="4 5" key="1">
    <citation type="submission" date="2016-03" db="EMBL/GenBank/DDBJ databases">
        <title>Pediococcus and Lactobacillus from brewery environment - whole genome sequencing and assembly.</title>
        <authorList>
            <person name="Behr J."/>
            <person name="Geissler A.J."/>
            <person name="Vogel R.F."/>
        </authorList>
    </citation>
    <scope>NUCLEOTIDE SEQUENCE [LARGE SCALE GENOMIC DNA]</scope>
    <source>
        <strain evidence="4 5">TMW 1.1995</strain>
        <plasmid evidence="5">pl11995-8</plasmid>
    </source>
</reference>
<keyword evidence="5" id="KW-1185">Reference proteome</keyword>
<dbReference type="InterPro" id="IPR052344">
    <property type="entry name" value="Transposase-related"/>
</dbReference>
<dbReference type="AlphaFoldDB" id="A0A1B2J394"/>
<geneLocation type="plasmid" evidence="5">
    <name>pl11995-8</name>
</geneLocation>
<feature type="coiled-coil region" evidence="1">
    <location>
        <begin position="3"/>
        <end position="30"/>
    </location>
</feature>
<dbReference type="Proteomes" id="UP000093267">
    <property type="component" value="Plasmid pL11995-8"/>
</dbReference>
<dbReference type="Pfam" id="PF03050">
    <property type="entry name" value="DDE_Tnp_IS66"/>
    <property type="match status" value="1"/>
</dbReference>